<feature type="domain" description="Amidohydrolase-related" evidence="2">
    <location>
        <begin position="60"/>
        <end position="419"/>
    </location>
</feature>
<dbReference type="InterPro" id="IPR006680">
    <property type="entry name" value="Amidohydro-rel"/>
</dbReference>
<dbReference type="EMBL" id="DSJT01000023">
    <property type="protein sequence ID" value="HEF87477.1"/>
    <property type="molecule type" value="Genomic_DNA"/>
</dbReference>
<proteinExistence type="predicted"/>
<evidence type="ECO:0000259" key="2">
    <source>
        <dbReference type="Pfam" id="PF01979"/>
    </source>
</evidence>
<dbReference type="PANTHER" id="PTHR43794:SF11">
    <property type="entry name" value="AMIDOHYDROLASE-RELATED DOMAIN-CONTAINING PROTEIN"/>
    <property type="match status" value="1"/>
</dbReference>
<organism evidence="3">
    <name type="scientific">Thermosphaera aggregans</name>
    <dbReference type="NCBI Taxonomy" id="54254"/>
    <lineage>
        <taxon>Archaea</taxon>
        <taxon>Thermoproteota</taxon>
        <taxon>Thermoprotei</taxon>
        <taxon>Desulfurococcales</taxon>
        <taxon>Desulfurococcaceae</taxon>
        <taxon>Thermosphaera</taxon>
    </lineage>
</organism>
<evidence type="ECO:0000313" key="3">
    <source>
        <dbReference type="EMBL" id="HEF87477.1"/>
    </source>
</evidence>
<sequence length="462" mass="52310">MRDKIDILVSNGLIVTMNEERRVVENGYVAISGDRIVDVGVGDGKDKYIAEEVIDARKHIVLPGLMCAHTHFYGLLLTGSPWFSKIEPPTDFQQNLQRIWWALDVLLSNEDAYASALMGSIEFVKSGVTFFFDNISAPNAISGVLDYIEKAVNEVGLRGYLSFEATQRRSLQEGVEGLRENERFIKKNNFDESKLVKGAIYLHASFTVSNDLFLKARELADKYRALLSIHAEEGLVDVYHNIERYGIRPIERMEKLGFLKDDVILVHVVNATDDEIKIIKKTGAHVAHNAMSNMLNAVGVAKVPEMIEQGINVGIGNDGYIFDHFENMRSTYLIHKVWRKDPRIMTPLQILEMSTVNVARMFKVWKELGSIEAGKKADIVLIRPELPSTPVNSKTVYGHLVNTVNSRDVKTVIVNGRLVMKDRVILNVDEEKSIDYIHKVVEKLWDRLVEKGEYQLDVLDKP</sequence>
<dbReference type="Gene3D" id="3.20.20.140">
    <property type="entry name" value="Metal-dependent hydrolases"/>
    <property type="match status" value="1"/>
</dbReference>
<protein>
    <submittedName>
        <fullName evidence="3">Amidohydrolase</fullName>
    </submittedName>
</protein>
<dbReference type="SUPFAM" id="SSF51556">
    <property type="entry name" value="Metallo-dependent hydrolases"/>
    <property type="match status" value="1"/>
</dbReference>
<name>A0A7C2BKZ5_9CREN</name>
<dbReference type="PANTHER" id="PTHR43794">
    <property type="entry name" value="AMINOHYDROLASE SSNA-RELATED"/>
    <property type="match status" value="1"/>
</dbReference>
<dbReference type="SUPFAM" id="SSF51338">
    <property type="entry name" value="Composite domain of metallo-dependent hydrolases"/>
    <property type="match status" value="1"/>
</dbReference>
<dbReference type="CDD" id="cd01298">
    <property type="entry name" value="ATZ_TRZ_like"/>
    <property type="match status" value="1"/>
</dbReference>
<reference evidence="3" key="1">
    <citation type="journal article" date="2020" name="mSystems">
        <title>Genome- and Community-Level Interaction Insights into Carbon Utilization and Element Cycling Functions of Hydrothermarchaeota in Hydrothermal Sediment.</title>
        <authorList>
            <person name="Zhou Z."/>
            <person name="Liu Y."/>
            <person name="Xu W."/>
            <person name="Pan J."/>
            <person name="Luo Z.H."/>
            <person name="Li M."/>
        </authorList>
    </citation>
    <scope>NUCLEOTIDE SEQUENCE [LARGE SCALE GENOMIC DNA]</scope>
    <source>
        <strain evidence="3">SpSt-23</strain>
    </source>
</reference>
<keyword evidence="1 3" id="KW-0378">Hydrolase</keyword>
<dbReference type="GO" id="GO:0016810">
    <property type="term" value="F:hydrolase activity, acting on carbon-nitrogen (but not peptide) bonds"/>
    <property type="evidence" value="ECO:0007669"/>
    <property type="project" value="InterPro"/>
</dbReference>
<gene>
    <name evidence="3" type="ORF">ENP55_04175</name>
</gene>
<evidence type="ECO:0000256" key="1">
    <source>
        <dbReference type="ARBA" id="ARBA00022801"/>
    </source>
</evidence>
<dbReference type="Pfam" id="PF01979">
    <property type="entry name" value="Amidohydro_1"/>
    <property type="match status" value="1"/>
</dbReference>
<dbReference type="InterPro" id="IPR050287">
    <property type="entry name" value="MTA/SAH_deaminase"/>
</dbReference>
<dbReference type="Gene3D" id="2.30.40.10">
    <property type="entry name" value="Urease, subunit C, domain 1"/>
    <property type="match status" value="1"/>
</dbReference>
<dbReference type="InterPro" id="IPR032466">
    <property type="entry name" value="Metal_Hydrolase"/>
</dbReference>
<dbReference type="InterPro" id="IPR011059">
    <property type="entry name" value="Metal-dep_hydrolase_composite"/>
</dbReference>
<accession>A0A7C2BKZ5</accession>
<dbReference type="AlphaFoldDB" id="A0A7C2BKZ5"/>
<comment type="caution">
    <text evidence="3">The sequence shown here is derived from an EMBL/GenBank/DDBJ whole genome shotgun (WGS) entry which is preliminary data.</text>
</comment>